<proteinExistence type="predicted"/>
<dbReference type="RefSeq" id="WP_138117844.1">
    <property type="nucleotide sequence ID" value="NZ_VBWN01000003.1"/>
</dbReference>
<feature type="domain" description="PTS EIIA type-2" evidence="1">
    <location>
        <begin position="4"/>
        <end position="150"/>
    </location>
</feature>
<keyword evidence="2" id="KW-0813">Transport</keyword>
<comment type="caution">
    <text evidence="2">The sequence shown here is derived from an EMBL/GenBank/DDBJ whole genome shotgun (WGS) entry which is preliminary data.</text>
</comment>
<accession>A0A5R8LYL8</accession>
<dbReference type="PANTHER" id="PTHR47738">
    <property type="entry name" value="PTS SYSTEM FRUCTOSE-LIKE EIIA COMPONENT-RELATED"/>
    <property type="match status" value="1"/>
</dbReference>
<dbReference type="InterPro" id="IPR016152">
    <property type="entry name" value="PTrfase/Anion_transptr"/>
</dbReference>
<dbReference type="Proteomes" id="UP000307781">
    <property type="component" value="Unassembled WGS sequence"/>
</dbReference>
<dbReference type="SUPFAM" id="SSF55804">
    <property type="entry name" value="Phoshotransferase/anion transport protein"/>
    <property type="match status" value="1"/>
</dbReference>
<keyword evidence="2" id="KW-0762">Sugar transport</keyword>
<evidence type="ECO:0000259" key="1">
    <source>
        <dbReference type="PROSITE" id="PS51094"/>
    </source>
</evidence>
<dbReference type="Gene3D" id="3.40.930.10">
    <property type="entry name" value="Mannitol-specific EII, Chain A"/>
    <property type="match status" value="1"/>
</dbReference>
<dbReference type="CDD" id="cd00211">
    <property type="entry name" value="PTS_IIA_fru"/>
    <property type="match status" value="1"/>
</dbReference>
<sequence>MYESMFSKGLIDLKNKSASPNELFDSVASVAHEKGYASQDYEKGLEDRESKFPTGLIFPSLTLALPHVDPEFIVKPFIYVVRTDTALAWKQMGDMKPMSTRNFLFLGIKEPSKQVGLLAQIMAAFKEQSFVDSFLRTVDTNKMYSLLTDQFTKISMN</sequence>
<dbReference type="PANTHER" id="PTHR47738:SF3">
    <property type="entry name" value="PHOSPHOTRANSFERASE SYSTEM MANNITOL_FRUCTOSE-SPECIFIC IIA DOMAIN CONTAINING PROTEIN"/>
    <property type="match status" value="1"/>
</dbReference>
<evidence type="ECO:0000313" key="2">
    <source>
        <dbReference type="EMBL" id="TLF42426.1"/>
    </source>
</evidence>
<evidence type="ECO:0000313" key="3">
    <source>
        <dbReference type="Proteomes" id="UP000307781"/>
    </source>
</evidence>
<dbReference type="InterPro" id="IPR051541">
    <property type="entry name" value="PTS_SugarTrans_NitroReg"/>
</dbReference>
<dbReference type="EMBL" id="VBWN01000003">
    <property type="protein sequence ID" value="TLF42426.1"/>
    <property type="molecule type" value="Genomic_DNA"/>
</dbReference>
<gene>
    <name evidence="2" type="ORF">FEI14_05915</name>
</gene>
<reference evidence="2 3" key="1">
    <citation type="submission" date="2019-05" db="EMBL/GenBank/DDBJ databases">
        <title>Genome-based reclassification of Lactobacillus casei as Lactobacillus casei subsp. casei. subsp.nov., description of Lactobacillus casei subsp. zeae subsp. nov., and emended description of Lactobacillus casei.</title>
        <authorList>
            <person name="Huang C.-H."/>
        </authorList>
    </citation>
    <scope>NUCLEOTIDE SEQUENCE [LARGE SCALE GENOMIC DNA]</scope>
    <source>
        <strain evidence="2 3">CRBIP24.58</strain>
    </source>
</reference>
<dbReference type="AlphaFoldDB" id="A0A5R8LYL8"/>
<dbReference type="PROSITE" id="PS51094">
    <property type="entry name" value="PTS_EIIA_TYPE_2"/>
    <property type="match status" value="1"/>
</dbReference>
<organism evidence="2 3">
    <name type="scientific">Lacticaseibacillus zeae</name>
    <name type="common">Lactobacillus zeae</name>
    <dbReference type="NCBI Taxonomy" id="57037"/>
    <lineage>
        <taxon>Bacteria</taxon>
        <taxon>Bacillati</taxon>
        <taxon>Bacillota</taxon>
        <taxon>Bacilli</taxon>
        <taxon>Lactobacillales</taxon>
        <taxon>Lactobacillaceae</taxon>
        <taxon>Lacticaseibacillus</taxon>
    </lineage>
</organism>
<name>A0A5R8LYL8_LACZE</name>
<dbReference type="InterPro" id="IPR002178">
    <property type="entry name" value="PTS_EIIA_type-2_dom"/>
</dbReference>
<dbReference type="Pfam" id="PF00359">
    <property type="entry name" value="PTS_EIIA_2"/>
    <property type="match status" value="1"/>
</dbReference>
<protein>
    <submittedName>
        <fullName evidence="2">PTS sugar transporter subunit IIA</fullName>
    </submittedName>
</protein>